<dbReference type="RefSeq" id="XP_040623509.1">
    <property type="nucleotide sequence ID" value="XM_040771434.1"/>
</dbReference>
<reference evidence="2 3" key="1">
    <citation type="journal article" date="2012" name="Science">
        <title>The Paleozoic origin of enzymatic lignin decomposition reconstructed from 31 fungal genomes.</title>
        <authorList>
            <person name="Floudas D."/>
            <person name="Binder M."/>
            <person name="Riley R."/>
            <person name="Barry K."/>
            <person name="Blanchette R.A."/>
            <person name="Henrissat B."/>
            <person name="Martinez A.T."/>
            <person name="Otillar R."/>
            <person name="Spatafora J.W."/>
            <person name="Yadav J.S."/>
            <person name="Aerts A."/>
            <person name="Benoit I."/>
            <person name="Boyd A."/>
            <person name="Carlson A."/>
            <person name="Copeland A."/>
            <person name="Coutinho P.M."/>
            <person name="de Vries R.P."/>
            <person name="Ferreira P."/>
            <person name="Findley K."/>
            <person name="Foster B."/>
            <person name="Gaskell J."/>
            <person name="Glotzer D."/>
            <person name="Gorecki P."/>
            <person name="Heitman J."/>
            <person name="Hesse C."/>
            <person name="Hori C."/>
            <person name="Igarashi K."/>
            <person name="Jurgens J.A."/>
            <person name="Kallen N."/>
            <person name="Kersten P."/>
            <person name="Kohler A."/>
            <person name="Kuees U."/>
            <person name="Kumar T.K.A."/>
            <person name="Kuo A."/>
            <person name="LaButti K."/>
            <person name="Larrondo L.F."/>
            <person name="Lindquist E."/>
            <person name="Ling A."/>
            <person name="Lombard V."/>
            <person name="Lucas S."/>
            <person name="Lundell T."/>
            <person name="Martin R."/>
            <person name="McLaughlin D.J."/>
            <person name="Morgenstern I."/>
            <person name="Morin E."/>
            <person name="Murat C."/>
            <person name="Nagy L.G."/>
            <person name="Nolan M."/>
            <person name="Ohm R.A."/>
            <person name="Patyshakuliyeva A."/>
            <person name="Rokas A."/>
            <person name="Ruiz-Duenas F.J."/>
            <person name="Sabat G."/>
            <person name="Salamov A."/>
            <person name="Samejima M."/>
            <person name="Schmutz J."/>
            <person name="Slot J.C."/>
            <person name="St John F."/>
            <person name="Stenlid J."/>
            <person name="Sun H."/>
            <person name="Sun S."/>
            <person name="Syed K."/>
            <person name="Tsang A."/>
            <person name="Wiebenga A."/>
            <person name="Young D."/>
            <person name="Pisabarro A."/>
            <person name="Eastwood D.C."/>
            <person name="Martin F."/>
            <person name="Cullen D."/>
            <person name="Grigoriev I.V."/>
            <person name="Hibbett D.S."/>
        </authorList>
    </citation>
    <scope>NUCLEOTIDE SEQUENCE [LARGE SCALE GENOMIC DNA]</scope>
    <source>
        <strain evidence="2 3">DJM-731 SS1</strain>
    </source>
</reference>
<evidence type="ECO:0000256" key="1">
    <source>
        <dbReference type="SAM" id="SignalP"/>
    </source>
</evidence>
<dbReference type="AlphaFoldDB" id="M5FTQ1"/>
<dbReference type="HOGENOM" id="CLU_1777371_0_0_1"/>
<protein>
    <submittedName>
        <fullName evidence="2">Uncharacterized protein</fullName>
    </submittedName>
</protein>
<organism evidence="2 3">
    <name type="scientific">Dacryopinax primogenitus (strain DJM 731)</name>
    <name type="common">Brown rot fungus</name>
    <dbReference type="NCBI Taxonomy" id="1858805"/>
    <lineage>
        <taxon>Eukaryota</taxon>
        <taxon>Fungi</taxon>
        <taxon>Dikarya</taxon>
        <taxon>Basidiomycota</taxon>
        <taxon>Agaricomycotina</taxon>
        <taxon>Dacrymycetes</taxon>
        <taxon>Dacrymycetales</taxon>
        <taxon>Dacrymycetaceae</taxon>
        <taxon>Dacryopinax</taxon>
    </lineage>
</organism>
<accession>M5FTQ1</accession>
<proteinExistence type="predicted"/>
<dbReference type="Proteomes" id="UP000030653">
    <property type="component" value="Unassembled WGS sequence"/>
</dbReference>
<keyword evidence="3" id="KW-1185">Reference proteome</keyword>
<name>M5FTQ1_DACPD</name>
<dbReference type="EMBL" id="JH795882">
    <property type="protein sequence ID" value="EJT96611.1"/>
    <property type="molecule type" value="Genomic_DNA"/>
</dbReference>
<evidence type="ECO:0000313" key="2">
    <source>
        <dbReference type="EMBL" id="EJT96611.1"/>
    </source>
</evidence>
<sequence length="146" mass="15239">MYGLFLTFALYASMGSYVISPMVPTLEDNILTAGLLSGGATWAGTAPVCEGECNPGELQIFATPDGTPTCLQALLTIPRFGLMGLPRCLPSGLVASSERKPSAQLSITLVNPLYAVIIAPMIDTEQQVPLPMPSCTLSAPQSQGGH</sequence>
<dbReference type="GeneID" id="63686496"/>
<feature type="chain" id="PRO_5012881264" evidence="1">
    <location>
        <begin position="16"/>
        <end position="146"/>
    </location>
</feature>
<feature type="signal peptide" evidence="1">
    <location>
        <begin position="1"/>
        <end position="15"/>
    </location>
</feature>
<keyword evidence="1" id="KW-0732">Signal</keyword>
<evidence type="ECO:0000313" key="3">
    <source>
        <dbReference type="Proteomes" id="UP000030653"/>
    </source>
</evidence>
<gene>
    <name evidence="2" type="ORF">DACRYDRAFT_19194</name>
</gene>